<accession>A0ABS5L618</accession>
<dbReference type="InterPro" id="IPR000537">
    <property type="entry name" value="UbiA_prenyltransferase"/>
</dbReference>
<keyword evidence="6" id="KW-0732">Signal</keyword>
<evidence type="ECO:0000256" key="2">
    <source>
        <dbReference type="ARBA" id="ARBA00022692"/>
    </source>
</evidence>
<evidence type="ECO:0000256" key="1">
    <source>
        <dbReference type="ARBA" id="ARBA00004141"/>
    </source>
</evidence>
<feature type="transmembrane region" description="Helical" evidence="5">
    <location>
        <begin position="224"/>
        <end position="241"/>
    </location>
</feature>
<keyword evidence="4 5" id="KW-0472">Membrane</keyword>
<keyword evidence="2 5" id="KW-0812">Transmembrane</keyword>
<feature type="transmembrane region" description="Helical" evidence="5">
    <location>
        <begin position="248"/>
        <end position="269"/>
    </location>
</feature>
<dbReference type="Gene3D" id="1.10.357.140">
    <property type="entry name" value="UbiA prenyltransferase"/>
    <property type="match status" value="1"/>
</dbReference>
<feature type="transmembrane region" description="Helical" evidence="5">
    <location>
        <begin position="117"/>
        <end position="137"/>
    </location>
</feature>
<evidence type="ECO:0000313" key="8">
    <source>
        <dbReference type="Proteomes" id="UP000730482"/>
    </source>
</evidence>
<feature type="transmembrane region" description="Helical" evidence="5">
    <location>
        <begin position="157"/>
        <end position="176"/>
    </location>
</feature>
<feature type="chain" id="PRO_5045167631" evidence="6">
    <location>
        <begin position="31"/>
        <end position="270"/>
    </location>
</feature>
<comment type="caution">
    <text evidence="7">The sequence shown here is derived from an EMBL/GenBank/DDBJ whole genome shotgun (WGS) entry which is preliminary data.</text>
</comment>
<proteinExistence type="predicted"/>
<keyword evidence="8" id="KW-1185">Reference proteome</keyword>
<reference evidence="7 8" key="1">
    <citation type="submission" date="2020-02" db="EMBL/GenBank/DDBJ databases">
        <title>Acidophilic actinobacteria isolated from forest soil.</title>
        <authorList>
            <person name="Golinska P."/>
        </authorList>
    </citation>
    <scope>NUCLEOTIDE SEQUENCE [LARGE SCALE GENOMIC DNA]</scope>
    <source>
        <strain evidence="7 8">NL8</strain>
    </source>
</reference>
<dbReference type="Pfam" id="PF01040">
    <property type="entry name" value="UbiA"/>
    <property type="match status" value="1"/>
</dbReference>
<feature type="signal peptide" evidence="6">
    <location>
        <begin position="1"/>
        <end position="30"/>
    </location>
</feature>
<evidence type="ECO:0000256" key="4">
    <source>
        <dbReference type="ARBA" id="ARBA00023136"/>
    </source>
</evidence>
<evidence type="ECO:0000313" key="7">
    <source>
        <dbReference type="EMBL" id="MBS2553796.1"/>
    </source>
</evidence>
<organism evidence="7 8">
    <name type="scientific">Catenulispora pinistramenti</name>
    <dbReference type="NCBI Taxonomy" id="2705254"/>
    <lineage>
        <taxon>Bacteria</taxon>
        <taxon>Bacillati</taxon>
        <taxon>Actinomycetota</taxon>
        <taxon>Actinomycetes</taxon>
        <taxon>Catenulisporales</taxon>
        <taxon>Catenulisporaceae</taxon>
        <taxon>Catenulispora</taxon>
    </lineage>
</organism>
<dbReference type="RefSeq" id="WP_212020714.1">
    <property type="nucleotide sequence ID" value="NZ_JAAFYZ010000286.1"/>
</dbReference>
<sequence>MPILKALFRTCHPLPSLAVTAMFAALIARAAPHGIGPVAAIAAVLLGELSIGWSNDYFDAGRDAMAGRTDKPIVNGTISQRAVLAAAVVAVAASVVLAFSVNTACGTVDVAQMAAGWFYNAGLKITPVSGVAYAVGFGLIPEFATSTAPGVPAARPAVLVAAALLGVGGHLANALPDLDGDRVAGVRGLPNVLADRFGAGAVRIIAVLLLLGASGFLALSGSPWLWLGFAVAALLAWLGLSGEGRAPFLAALAIAGIDVVMFVLGGVPLS</sequence>
<name>A0ABS5L618_9ACTN</name>
<dbReference type="Proteomes" id="UP000730482">
    <property type="component" value="Unassembled WGS sequence"/>
</dbReference>
<dbReference type="EMBL" id="JAAFYZ010000286">
    <property type="protein sequence ID" value="MBS2553796.1"/>
    <property type="molecule type" value="Genomic_DNA"/>
</dbReference>
<gene>
    <name evidence="7" type="ORF">KGQ19_43780</name>
</gene>
<evidence type="ECO:0000256" key="3">
    <source>
        <dbReference type="ARBA" id="ARBA00022989"/>
    </source>
</evidence>
<feature type="transmembrane region" description="Helical" evidence="5">
    <location>
        <begin position="82"/>
        <end position="105"/>
    </location>
</feature>
<dbReference type="InterPro" id="IPR044878">
    <property type="entry name" value="UbiA_sf"/>
</dbReference>
<feature type="transmembrane region" description="Helical" evidence="5">
    <location>
        <begin position="197"/>
        <end position="218"/>
    </location>
</feature>
<keyword evidence="3 5" id="KW-1133">Transmembrane helix</keyword>
<evidence type="ECO:0000256" key="5">
    <source>
        <dbReference type="SAM" id="Phobius"/>
    </source>
</evidence>
<evidence type="ECO:0000256" key="6">
    <source>
        <dbReference type="SAM" id="SignalP"/>
    </source>
</evidence>
<comment type="subcellular location">
    <subcellularLocation>
        <location evidence="1">Membrane</location>
        <topology evidence="1">Multi-pass membrane protein</topology>
    </subcellularLocation>
</comment>
<protein>
    <submittedName>
        <fullName evidence="7">UbiA family prenyltransferase</fullName>
    </submittedName>
</protein>